<name>A0ABV0KJM9_9CYAN</name>
<protein>
    <submittedName>
        <fullName evidence="1">Uncharacterized protein</fullName>
    </submittedName>
</protein>
<gene>
    <name evidence="1" type="ORF">NDI38_13470</name>
</gene>
<comment type="caution">
    <text evidence="1">The sequence shown here is derived from an EMBL/GenBank/DDBJ whole genome shotgun (WGS) entry which is preliminary data.</text>
</comment>
<keyword evidence="2" id="KW-1185">Reference proteome</keyword>
<dbReference type="RefSeq" id="WP_190448810.1">
    <property type="nucleotide sequence ID" value="NZ_JAMPLM010000010.1"/>
</dbReference>
<organism evidence="1 2">
    <name type="scientific">Stenomitos frigidus AS-A4</name>
    <dbReference type="NCBI Taxonomy" id="2933935"/>
    <lineage>
        <taxon>Bacteria</taxon>
        <taxon>Bacillati</taxon>
        <taxon>Cyanobacteriota</taxon>
        <taxon>Cyanophyceae</taxon>
        <taxon>Leptolyngbyales</taxon>
        <taxon>Leptolyngbyaceae</taxon>
        <taxon>Stenomitos</taxon>
    </lineage>
</organism>
<evidence type="ECO:0000313" key="1">
    <source>
        <dbReference type="EMBL" id="MEP1059452.1"/>
    </source>
</evidence>
<reference evidence="1 2" key="1">
    <citation type="submission" date="2022-04" db="EMBL/GenBank/DDBJ databases">
        <title>Positive selection, recombination, and allopatry shape intraspecific diversity of widespread and dominant cyanobacteria.</title>
        <authorList>
            <person name="Wei J."/>
            <person name="Shu W."/>
            <person name="Hu C."/>
        </authorList>
    </citation>
    <scope>NUCLEOTIDE SEQUENCE [LARGE SCALE GENOMIC DNA]</scope>
    <source>
        <strain evidence="1 2">AS-A4</strain>
    </source>
</reference>
<dbReference type="Proteomes" id="UP001476950">
    <property type="component" value="Unassembled WGS sequence"/>
</dbReference>
<evidence type="ECO:0000313" key="2">
    <source>
        <dbReference type="Proteomes" id="UP001476950"/>
    </source>
</evidence>
<accession>A0ABV0KJM9</accession>
<sequence>MFKHIRWFTLAPPSVSEAIVAYALTRDFYREVEYRTEFEDYCDWYYRTAAANQAELQKMQGDFNFFDWFNRRQS</sequence>
<proteinExistence type="predicted"/>
<dbReference type="EMBL" id="JAMPLM010000010">
    <property type="protein sequence ID" value="MEP1059452.1"/>
    <property type="molecule type" value="Genomic_DNA"/>
</dbReference>